<protein>
    <submittedName>
        <fullName evidence="1">Uncharacterized protein</fullName>
    </submittedName>
</protein>
<organism evidence="1 2">
    <name type="scientific">candidate division WOR_3 bacterium SM1_77</name>
    <dbReference type="NCBI Taxonomy" id="1703778"/>
    <lineage>
        <taxon>Bacteria</taxon>
        <taxon>Bacteria division WOR-3</taxon>
    </lineage>
</organism>
<accession>A0A0S8JVA8</accession>
<name>A0A0S8JVA8_UNCW3</name>
<dbReference type="Proteomes" id="UP000050975">
    <property type="component" value="Unassembled WGS sequence"/>
</dbReference>
<comment type="caution">
    <text evidence="1">The sequence shown here is derived from an EMBL/GenBank/DDBJ whole genome shotgun (WGS) entry which is preliminary data.</text>
</comment>
<sequence>MKKAIAIAAIIGAAYYTASDAQETEQCWKMSSDTGTMSLFVYRPCTFMGSTAGGVGQLHVGSKQLKEYCAVYDRTTRSFFMHPLPDNSVKPTLSSISIDKFEYSMDCIWKEKE</sequence>
<evidence type="ECO:0000313" key="1">
    <source>
        <dbReference type="EMBL" id="KPL13700.1"/>
    </source>
</evidence>
<gene>
    <name evidence="1" type="ORF">AMJ74_04780</name>
</gene>
<reference evidence="1 2" key="1">
    <citation type="journal article" date="2015" name="Microbiome">
        <title>Genomic resolution of linkages in carbon, nitrogen, and sulfur cycling among widespread estuary sediment bacteria.</title>
        <authorList>
            <person name="Baker B.J."/>
            <person name="Lazar C.S."/>
            <person name="Teske A.P."/>
            <person name="Dick G.J."/>
        </authorList>
    </citation>
    <scope>NUCLEOTIDE SEQUENCE [LARGE SCALE GENOMIC DNA]</scope>
    <source>
        <strain evidence="1">SM1_77</strain>
    </source>
</reference>
<evidence type="ECO:0000313" key="2">
    <source>
        <dbReference type="Proteomes" id="UP000050975"/>
    </source>
</evidence>
<dbReference type="AlphaFoldDB" id="A0A0S8JVA8"/>
<proteinExistence type="predicted"/>
<dbReference type="EMBL" id="LJVE01000089">
    <property type="protein sequence ID" value="KPL13700.1"/>
    <property type="molecule type" value="Genomic_DNA"/>
</dbReference>